<dbReference type="PANTHER" id="PTHR33116:SF78">
    <property type="entry name" value="OS12G0587133 PROTEIN"/>
    <property type="match status" value="1"/>
</dbReference>
<proteinExistence type="predicted"/>
<organism evidence="1 2">
    <name type="scientific">Rubroshorea leprosula</name>
    <dbReference type="NCBI Taxonomy" id="152421"/>
    <lineage>
        <taxon>Eukaryota</taxon>
        <taxon>Viridiplantae</taxon>
        <taxon>Streptophyta</taxon>
        <taxon>Embryophyta</taxon>
        <taxon>Tracheophyta</taxon>
        <taxon>Spermatophyta</taxon>
        <taxon>Magnoliopsida</taxon>
        <taxon>eudicotyledons</taxon>
        <taxon>Gunneridae</taxon>
        <taxon>Pentapetalae</taxon>
        <taxon>rosids</taxon>
        <taxon>malvids</taxon>
        <taxon>Malvales</taxon>
        <taxon>Dipterocarpaceae</taxon>
        <taxon>Rubroshorea</taxon>
    </lineage>
</organism>
<dbReference type="EMBL" id="BPVZ01000065">
    <property type="protein sequence ID" value="GKV24237.1"/>
    <property type="molecule type" value="Genomic_DNA"/>
</dbReference>
<keyword evidence="2" id="KW-1185">Reference proteome</keyword>
<reference evidence="1 2" key="1">
    <citation type="journal article" date="2021" name="Commun. Biol.">
        <title>The genome of Shorea leprosula (Dipterocarpaceae) highlights the ecological relevance of drought in aseasonal tropical rainforests.</title>
        <authorList>
            <person name="Ng K.K.S."/>
            <person name="Kobayashi M.J."/>
            <person name="Fawcett J.A."/>
            <person name="Hatakeyama M."/>
            <person name="Paape T."/>
            <person name="Ng C.H."/>
            <person name="Ang C.C."/>
            <person name="Tnah L.H."/>
            <person name="Lee C.T."/>
            <person name="Nishiyama T."/>
            <person name="Sese J."/>
            <person name="O'Brien M.J."/>
            <person name="Copetti D."/>
            <person name="Mohd Noor M.I."/>
            <person name="Ong R.C."/>
            <person name="Putra M."/>
            <person name="Sireger I.Z."/>
            <person name="Indrioko S."/>
            <person name="Kosugi Y."/>
            <person name="Izuno A."/>
            <person name="Isagi Y."/>
            <person name="Lee S.L."/>
            <person name="Shimizu K.K."/>
        </authorList>
    </citation>
    <scope>NUCLEOTIDE SEQUENCE [LARGE SCALE GENOMIC DNA]</scope>
    <source>
        <strain evidence="1">214</strain>
    </source>
</reference>
<evidence type="ECO:0000313" key="2">
    <source>
        <dbReference type="Proteomes" id="UP001054252"/>
    </source>
</evidence>
<dbReference type="Proteomes" id="UP001054252">
    <property type="component" value="Unassembled WGS sequence"/>
</dbReference>
<evidence type="ECO:0000313" key="1">
    <source>
        <dbReference type="EMBL" id="GKV24237.1"/>
    </source>
</evidence>
<dbReference type="PANTHER" id="PTHR33116">
    <property type="entry name" value="REVERSE TRANSCRIPTASE ZINC-BINDING DOMAIN-CONTAINING PROTEIN-RELATED-RELATED"/>
    <property type="match status" value="1"/>
</dbReference>
<sequence>MQYNQLVLLGTKQCLEICFDAKDSLEQDLWAYRTPLIIPTHLSCQAWKLNYWKMMRRERNRITALKIEDSWVTDPIPLKTHVRDFFVALFSRKETIATANDYSYFQLGMLDADSASLLLPISMEEIKIALFSMKGLKSPGPDGIQPIFYQKHWEVVSAYKILSKVIVNRLRPYLQNLIGPLQSSFLAGRSTTDNIILVQEAIHAMRRLKGKKGAVAFKIDLHKAFDTSIAQIEIIMDCLSEFAGRSGLEINLSKSKLFVSPNIQRQLANSFSFACGIPLTNDLGTYFGVPIIHGRFKASSYKYILEKMQLKLAGWKQHLLSMAGRRTLVQSVTSSIPTYTMQTVLLPSSTCSAIDTLNRNFLWGSDVQANKPHLVQWNDVCLPREYGGLGVRSAKDCNKALIAKLGWQILLGSEKPWCQAMKRSGSGIQFWNDIWAEFLPENVLQLIAAIPLPLTDHLRDQMYWHDSPQGDFTVKEGNSAADFMAAMGHDLALGTTLFTEPPRVGEFSPLCNHQTKIKERVEKKRLHNDFIEVRSNHFEPSPLPWLHSPRISFTLSTSKNNGGLKEPLNPLQEEGFLSNLTPLQEEGFLSNLTPLHFNPKDPLFRSLLKESTHPQDHSLIAQEGDYK</sequence>
<accession>A0AAV5KHZ9</accession>
<protein>
    <recommendedName>
        <fullName evidence="3">Reverse transcriptase domain-containing protein</fullName>
    </recommendedName>
</protein>
<gene>
    <name evidence="1" type="ORF">SLEP1_g33872</name>
</gene>
<dbReference type="AlphaFoldDB" id="A0AAV5KHZ9"/>
<name>A0AAV5KHZ9_9ROSI</name>
<evidence type="ECO:0008006" key="3">
    <source>
        <dbReference type="Google" id="ProtNLM"/>
    </source>
</evidence>
<comment type="caution">
    <text evidence="1">The sequence shown here is derived from an EMBL/GenBank/DDBJ whole genome shotgun (WGS) entry which is preliminary data.</text>
</comment>